<dbReference type="InterPro" id="IPR057082">
    <property type="entry name" value="PH_C"/>
</dbReference>
<dbReference type="OrthoDB" id="5345571at2759"/>
<dbReference type="InterPro" id="IPR057081">
    <property type="entry name" value="PH_N"/>
</dbReference>
<keyword evidence="4" id="KW-1185">Reference proteome</keyword>
<dbReference type="Pfam" id="PF23074">
    <property type="entry name" value="PH_FT_N"/>
    <property type="match status" value="1"/>
</dbReference>
<evidence type="ECO:0000259" key="1">
    <source>
        <dbReference type="Pfam" id="PF23074"/>
    </source>
</evidence>
<feature type="domain" description="PH" evidence="1">
    <location>
        <begin position="155"/>
        <end position="275"/>
    </location>
</feature>
<name>A0A0G2EXD2_PHACM</name>
<reference evidence="3 4" key="1">
    <citation type="submission" date="2015-05" db="EMBL/GenBank/DDBJ databases">
        <title>Distinctive expansion of gene families associated with plant cell wall degradation and secondary metabolism in the genomes of grapevine trunk pathogens.</title>
        <authorList>
            <person name="Lawrence D.P."/>
            <person name="Travadon R."/>
            <person name="Rolshausen P.E."/>
            <person name="Baumgartner K."/>
        </authorList>
    </citation>
    <scope>NUCLEOTIDE SEQUENCE [LARGE SCALE GENOMIC DNA]</scope>
    <source>
        <strain evidence="3">UCRPC4</strain>
    </source>
</reference>
<feature type="domain" description="PH" evidence="2">
    <location>
        <begin position="276"/>
        <end position="376"/>
    </location>
</feature>
<proteinExistence type="predicted"/>
<evidence type="ECO:0000259" key="2">
    <source>
        <dbReference type="Pfam" id="PF23076"/>
    </source>
</evidence>
<sequence length="379" mass="43469">MFAALLEDATKVDNVASVFSLFKTALPEQEIAHVDSLMTELLAIGGVLRELNTTIYHPNFQRFYADIADDLTIVRTHLIWSLTKIMRMFGKTGNGPVVAPIATYAARKTWHEIHVHFAQSGQTLLARLKLYTTFLHQLYSVARGTECYDQGRYEMPLKLYQNYEFLFDLKFRSDREITIGFYVRAKDLRARLLFETRKRGTTRYSCRSLDALEFRRSDNVLHILTRETGTLQKWAQIKFKSIERLVVVHSTLVAMRSYDTFVPISKIPDFELNGEEEVFGATIEDDGFQHALRMYLDKKTKAVRLVASVFRGELKNTPIWTAFVHFSLAAIGWLIPPTTGHPKRVLLCNLNRHITSPDYTPVVDKAGRHVLDFSKATGE</sequence>
<dbReference type="Pfam" id="PF23076">
    <property type="entry name" value="PH_FT_C"/>
    <property type="match status" value="1"/>
</dbReference>
<dbReference type="EMBL" id="LCWF01000034">
    <property type="protein sequence ID" value="KKY26746.1"/>
    <property type="molecule type" value="Genomic_DNA"/>
</dbReference>
<organism evidence="3 4">
    <name type="scientific">Phaeomoniella chlamydospora</name>
    <name type="common">Phaeoacremonium chlamydosporum</name>
    <dbReference type="NCBI Taxonomy" id="158046"/>
    <lineage>
        <taxon>Eukaryota</taxon>
        <taxon>Fungi</taxon>
        <taxon>Dikarya</taxon>
        <taxon>Ascomycota</taxon>
        <taxon>Pezizomycotina</taxon>
        <taxon>Eurotiomycetes</taxon>
        <taxon>Chaetothyriomycetidae</taxon>
        <taxon>Phaeomoniellales</taxon>
        <taxon>Phaeomoniellaceae</taxon>
        <taxon>Phaeomoniella</taxon>
    </lineage>
</organism>
<gene>
    <name evidence="3" type="ORF">UCRPC4_g01437</name>
</gene>
<evidence type="ECO:0000313" key="4">
    <source>
        <dbReference type="Proteomes" id="UP000053317"/>
    </source>
</evidence>
<reference evidence="3 4" key="2">
    <citation type="submission" date="2015-05" db="EMBL/GenBank/DDBJ databases">
        <authorList>
            <person name="Morales-Cruz A."/>
            <person name="Amrine K.C."/>
            <person name="Cantu D."/>
        </authorList>
    </citation>
    <scope>NUCLEOTIDE SEQUENCE [LARGE SCALE GENOMIC DNA]</scope>
    <source>
        <strain evidence="3">UCRPC4</strain>
    </source>
</reference>
<accession>A0A0G2EXD2</accession>
<comment type="caution">
    <text evidence="3">The sequence shown here is derived from an EMBL/GenBank/DDBJ whole genome shotgun (WGS) entry which is preliminary data.</text>
</comment>
<dbReference type="AlphaFoldDB" id="A0A0G2EXD2"/>
<evidence type="ECO:0000313" key="3">
    <source>
        <dbReference type="EMBL" id="KKY26746.1"/>
    </source>
</evidence>
<dbReference type="Proteomes" id="UP000053317">
    <property type="component" value="Unassembled WGS sequence"/>
</dbReference>
<protein>
    <submittedName>
        <fullName evidence="3">Uncharacterized protein</fullName>
    </submittedName>
</protein>